<feature type="transmembrane region" description="Helical" evidence="6">
    <location>
        <begin position="137"/>
        <end position="159"/>
    </location>
</feature>
<dbReference type="Proteomes" id="UP000886796">
    <property type="component" value="Unassembled WGS sequence"/>
</dbReference>
<reference evidence="7" key="1">
    <citation type="submission" date="2020-10" db="EMBL/GenBank/DDBJ databases">
        <authorList>
            <person name="Gilroy R."/>
        </authorList>
    </citation>
    <scope>NUCLEOTIDE SEQUENCE</scope>
    <source>
        <strain evidence="7">13361</strain>
    </source>
</reference>
<dbReference type="PANTHER" id="PTHR47089">
    <property type="entry name" value="ABC TRANSPORTER, PERMEASE PROTEIN"/>
    <property type="match status" value="1"/>
</dbReference>
<dbReference type="Pfam" id="PF02653">
    <property type="entry name" value="BPD_transp_2"/>
    <property type="match status" value="1"/>
</dbReference>
<dbReference type="CDD" id="cd06580">
    <property type="entry name" value="TM_PBP1_transp_TpRbsC_like"/>
    <property type="match status" value="1"/>
</dbReference>
<comment type="subcellular location">
    <subcellularLocation>
        <location evidence="1">Cell membrane</location>
        <topology evidence="1">Multi-pass membrane protein</topology>
    </subcellularLocation>
</comment>
<keyword evidence="2" id="KW-1003">Cell membrane</keyword>
<feature type="transmembrane region" description="Helical" evidence="6">
    <location>
        <begin position="21"/>
        <end position="47"/>
    </location>
</feature>
<evidence type="ECO:0000256" key="2">
    <source>
        <dbReference type="ARBA" id="ARBA00022475"/>
    </source>
</evidence>
<feature type="transmembrane region" description="Helical" evidence="6">
    <location>
        <begin position="369"/>
        <end position="388"/>
    </location>
</feature>
<feature type="transmembrane region" description="Helical" evidence="6">
    <location>
        <begin position="281"/>
        <end position="303"/>
    </location>
</feature>
<comment type="caution">
    <text evidence="7">The sequence shown here is derived from an EMBL/GenBank/DDBJ whole genome shotgun (WGS) entry which is preliminary data.</text>
</comment>
<evidence type="ECO:0000256" key="6">
    <source>
        <dbReference type="SAM" id="Phobius"/>
    </source>
</evidence>
<gene>
    <name evidence="7" type="ORF">IAB74_09080</name>
</gene>
<evidence type="ECO:0000313" key="8">
    <source>
        <dbReference type="Proteomes" id="UP000886796"/>
    </source>
</evidence>
<feature type="transmembrane region" description="Helical" evidence="6">
    <location>
        <begin position="114"/>
        <end position="131"/>
    </location>
</feature>
<reference evidence="7" key="2">
    <citation type="journal article" date="2021" name="PeerJ">
        <title>Extensive microbial diversity within the chicken gut microbiome revealed by metagenomics and culture.</title>
        <authorList>
            <person name="Gilroy R."/>
            <person name="Ravi A."/>
            <person name="Getino M."/>
            <person name="Pursley I."/>
            <person name="Horton D.L."/>
            <person name="Alikhan N.F."/>
            <person name="Baker D."/>
            <person name="Gharbi K."/>
            <person name="Hall N."/>
            <person name="Watson M."/>
            <person name="Adriaenssens E.M."/>
            <person name="Foster-Nyarko E."/>
            <person name="Jarju S."/>
            <person name="Secka A."/>
            <person name="Antonio M."/>
            <person name="Oren A."/>
            <person name="Chaudhuri R.R."/>
            <person name="La Ragione R."/>
            <person name="Hildebrand F."/>
            <person name="Pallen M.J."/>
        </authorList>
    </citation>
    <scope>NUCLEOTIDE SEQUENCE</scope>
    <source>
        <strain evidence="7">13361</strain>
    </source>
</reference>
<dbReference type="PANTHER" id="PTHR47089:SF1">
    <property type="entry name" value="GUANOSINE ABC TRANSPORTER PERMEASE PROTEIN NUPP"/>
    <property type="match status" value="1"/>
</dbReference>
<feature type="transmembrane region" description="Helical" evidence="6">
    <location>
        <begin position="90"/>
        <end position="107"/>
    </location>
</feature>
<sequence>MKKQKNAPRLGNLTGGVSSVLASLVCILVGLVVGFLVLLVLGGVTLAQEGTSFSLGELLKTTWEQGFKPILQGGFYAKANTMGMGVRMEILQAAPLVFTGLSVAFAFKTGLFNIGAAGQYTVGAFFALFAALVLKWPWYLCLLAAGVGGAIWGAIPGLFKAFLNVNEVITSIMFNWVGLYAVNTLIYQQGAGPMFNANTTKTYTLKEVSPQSLLPSFNVKVGGEDYFGKLFQPTIGIFIAIAVAVIIWIIINKTTFGYELKACGHNKEAARYAGINEKKNIVLSMTIAGALAGLGAGVFYLSGSKEWEPLVSTMLPATGFNGISVALLATSNPIGCIFSAIFISHITVGGGFMYAKLFPSEVADIISGVVIYLCAFSLLFKTGILRLFKSRNKPVKAIVPDKGKEADA</sequence>
<accession>A0A9D1CMP3</accession>
<evidence type="ECO:0000256" key="3">
    <source>
        <dbReference type="ARBA" id="ARBA00022692"/>
    </source>
</evidence>
<name>A0A9D1CMP3_9FIRM</name>
<organism evidence="7 8">
    <name type="scientific">Candidatus Faecousia excrementigallinarum</name>
    <dbReference type="NCBI Taxonomy" id="2840806"/>
    <lineage>
        <taxon>Bacteria</taxon>
        <taxon>Bacillati</taxon>
        <taxon>Bacillota</taxon>
        <taxon>Clostridia</taxon>
        <taxon>Eubacteriales</taxon>
        <taxon>Oscillospiraceae</taxon>
        <taxon>Faecousia</taxon>
    </lineage>
</organism>
<keyword evidence="4 6" id="KW-1133">Transmembrane helix</keyword>
<protein>
    <submittedName>
        <fullName evidence="7">ABC transporter permease</fullName>
    </submittedName>
</protein>
<dbReference type="EMBL" id="DVFK01000118">
    <property type="protein sequence ID" value="HIQ68645.1"/>
    <property type="molecule type" value="Genomic_DNA"/>
</dbReference>
<feature type="transmembrane region" description="Helical" evidence="6">
    <location>
        <begin position="309"/>
        <end position="329"/>
    </location>
</feature>
<evidence type="ECO:0000256" key="4">
    <source>
        <dbReference type="ARBA" id="ARBA00022989"/>
    </source>
</evidence>
<evidence type="ECO:0000256" key="5">
    <source>
        <dbReference type="ARBA" id="ARBA00023136"/>
    </source>
</evidence>
<dbReference type="InterPro" id="IPR001851">
    <property type="entry name" value="ABC_transp_permease"/>
</dbReference>
<proteinExistence type="predicted"/>
<evidence type="ECO:0000256" key="1">
    <source>
        <dbReference type="ARBA" id="ARBA00004651"/>
    </source>
</evidence>
<feature type="transmembrane region" description="Helical" evidence="6">
    <location>
        <begin position="230"/>
        <end position="251"/>
    </location>
</feature>
<feature type="transmembrane region" description="Helical" evidence="6">
    <location>
        <begin position="168"/>
        <end position="187"/>
    </location>
</feature>
<dbReference type="GO" id="GO:0022857">
    <property type="term" value="F:transmembrane transporter activity"/>
    <property type="evidence" value="ECO:0007669"/>
    <property type="project" value="InterPro"/>
</dbReference>
<feature type="transmembrane region" description="Helical" evidence="6">
    <location>
        <begin position="336"/>
        <end position="357"/>
    </location>
</feature>
<evidence type="ECO:0000313" key="7">
    <source>
        <dbReference type="EMBL" id="HIQ68645.1"/>
    </source>
</evidence>
<keyword evidence="3 6" id="KW-0812">Transmembrane</keyword>
<dbReference type="GO" id="GO:0005886">
    <property type="term" value="C:plasma membrane"/>
    <property type="evidence" value="ECO:0007669"/>
    <property type="project" value="UniProtKB-SubCell"/>
</dbReference>
<dbReference type="AlphaFoldDB" id="A0A9D1CMP3"/>
<keyword evidence="5 6" id="KW-0472">Membrane</keyword>